<dbReference type="InterPro" id="IPR004715">
    <property type="entry name" value="PTS_IIA_fruc"/>
</dbReference>
<dbReference type="Proteomes" id="UP000621492">
    <property type="component" value="Unassembled WGS sequence"/>
</dbReference>
<dbReference type="PROSITE" id="PS51094">
    <property type="entry name" value="PTS_EIIA_TYPE_2"/>
    <property type="match status" value="1"/>
</dbReference>
<reference evidence="7" key="2">
    <citation type="submission" date="2020-09" db="EMBL/GenBank/DDBJ databases">
        <authorList>
            <person name="Sun Q."/>
            <person name="Zhou Y."/>
        </authorList>
    </citation>
    <scope>NUCLEOTIDE SEQUENCE</scope>
    <source>
        <strain evidence="7">CGMCC 1.15454</strain>
    </source>
</reference>
<dbReference type="PANTHER" id="PTHR47738:SF2">
    <property type="entry name" value="PTS SYSTEM FRUCTOSE-LIKE EIIA COMPONENT"/>
    <property type="match status" value="1"/>
</dbReference>
<feature type="domain" description="PTS EIIA type-2" evidence="6">
    <location>
        <begin position="5"/>
        <end position="150"/>
    </location>
</feature>
<dbReference type="InterPro" id="IPR051541">
    <property type="entry name" value="PTS_SugarTrans_NitroReg"/>
</dbReference>
<comment type="caution">
    <text evidence="7">The sequence shown here is derived from an EMBL/GenBank/DDBJ whole genome shotgun (WGS) entry which is preliminary data.</text>
</comment>
<dbReference type="CDD" id="cd00211">
    <property type="entry name" value="PTS_IIA_fru"/>
    <property type="match status" value="1"/>
</dbReference>
<sequence>MNYSELINEHLIDLNVKAKTKEDALREVANIAFNAGRVESAEAYLNGMMERENTSTTGFGGRIAIPHAKIDEVIKPTISVVKLEEAVDWQAMDDRPVQLLIALAVPTKQEGTVHLQLLAKLSENLMEDEFTGALLSADTENEIYQTITSIFNE</sequence>
<dbReference type="InterPro" id="IPR016152">
    <property type="entry name" value="PTrfase/Anion_transptr"/>
</dbReference>
<evidence type="ECO:0000256" key="3">
    <source>
        <dbReference type="ARBA" id="ARBA00022597"/>
    </source>
</evidence>
<keyword evidence="5" id="KW-0598">Phosphotransferase system</keyword>
<organism evidence="7 8">
    <name type="scientific">Lentibacillus populi</name>
    <dbReference type="NCBI Taxonomy" id="1827502"/>
    <lineage>
        <taxon>Bacteria</taxon>
        <taxon>Bacillati</taxon>
        <taxon>Bacillota</taxon>
        <taxon>Bacilli</taxon>
        <taxon>Bacillales</taxon>
        <taxon>Bacillaceae</taxon>
        <taxon>Lentibacillus</taxon>
    </lineage>
</organism>
<keyword evidence="4" id="KW-0808">Transferase</keyword>
<evidence type="ECO:0000313" key="8">
    <source>
        <dbReference type="Proteomes" id="UP000621492"/>
    </source>
</evidence>
<evidence type="ECO:0000256" key="1">
    <source>
        <dbReference type="ARBA" id="ARBA00022448"/>
    </source>
</evidence>
<dbReference type="PROSITE" id="PS00372">
    <property type="entry name" value="PTS_EIIA_TYPE_2_HIS"/>
    <property type="match status" value="1"/>
</dbReference>
<dbReference type="SUPFAM" id="SSF55804">
    <property type="entry name" value="Phoshotransferase/anion transport protein"/>
    <property type="match status" value="1"/>
</dbReference>
<dbReference type="AlphaFoldDB" id="A0A9W5U1C4"/>
<dbReference type="Gene3D" id="3.40.930.10">
    <property type="entry name" value="Mannitol-specific EII, Chain A"/>
    <property type="match status" value="1"/>
</dbReference>
<evidence type="ECO:0000256" key="4">
    <source>
        <dbReference type="ARBA" id="ARBA00022679"/>
    </source>
</evidence>
<gene>
    <name evidence="7" type="ORF">GCM10011409_35340</name>
</gene>
<dbReference type="InterPro" id="IPR002178">
    <property type="entry name" value="PTS_EIIA_type-2_dom"/>
</dbReference>
<evidence type="ECO:0000313" key="7">
    <source>
        <dbReference type="EMBL" id="GGB54646.1"/>
    </source>
</evidence>
<evidence type="ECO:0000256" key="2">
    <source>
        <dbReference type="ARBA" id="ARBA00022553"/>
    </source>
</evidence>
<dbReference type="EMBL" id="BMJD01000037">
    <property type="protein sequence ID" value="GGB54646.1"/>
    <property type="molecule type" value="Genomic_DNA"/>
</dbReference>
<dbReference type="RefSeq" id="WP_088052568.1">
    <property type="nucleotide sequence ID" value="NZ_BMJD01000037.1"/>
</dbReference>
<evidence type="ECO:0000256" key="5">
    <source>
        <dbReference type="ARBA" id="ARBA00022683"/>
    </source>
</evidence>
<keyword evidence="2" id="KW-0597">Phosphoprotein</keyword>
<name>A0A9W5U1C4_9BACI</name>
<dbReference type="Pfam" id="PF00359">
    <property type="entry name" value="PTS_EIIA_2"/>
    <property type="match status" value="1"/>
</dbReference>
<protein>
    <recommendedName>
        <fullName evidence="6">PTS EIIA type-2 domain-containing protein</fullName>
    </recommendedName>
</protein>
<keyword evidence="1" id="KW-0813">Transport</keyword>
<accession>A0A9W5U1C4</accession>
<keyword evidence="3" id="KW-0762">Sugar transport</keyword>
<reference evidence="7" key="1">
    <citation type="journal article" date="2014" name="Int. J. Syst. Evol. Microbiol.">
        <title>Complete genome sequence of Corynebacterium casei LMG S-19264T (=DSM 44701T), isolated from a smear-ripened cheese.</title>
        <authorList>
            <consortium name="US DOE Joint Genome Institute (JGI-PGF)"/>
            <person name="Walter F."/>
            <person name="Albersmeier A."/>
            <person name="Kalinowski J."/>
            <person name="Ruckert C."/>
        </authorList>
    </citation>
    <scope>NUCLEOTIDE SEQUENCE</scope>
    <source>
        <strain evidence="7">CGMCC 1.15454</strain>
    </source>
</reference>
<dbReference type="GO" id="GO:0009401">
    <property type="term" value="P:phosphoenolpyruvate-dependent sugar phosphotransferase system"/>
    <property type="evidence" value="ECO:0007669"/>
    <property type="project" value="UniProtKB-KW"/>
</dbReference>
<keyword evidence="8" id="KW-1185">Reference proteome</keyword>
<dbReference type="NCBIfam" id="TIGR00848">
    <property type="entry name" value="fruA"/>
    <property type="match status" value="1"/>
</dbReference>
<dbReference type="PANTHER" id="PTHR47738">
    <property type="entry name" value="PTS SYSTEM FRUCTOSE-LIKE EIIA COMPONENT-RELATED"/>
    <property type="match status" value="1"/>
</dbReference>
<proteinExistence type="predicted"/>
<dbReference type="GO" id="GO:0016020">
    <property type="term" value="C:membrane"/>
    <property type="evidence" value="ECO:0007669"/>
    <property type="project" value="InterPro"/>
</dbReference>
<dbReference type="GO" id="GO:0008982">
    <property type="term" value="F:protein-N(PI)-phosphohistidine-sugar phosphotransferase activity"/>
    <property type="evidence" value="ECO:0007669"/>
    <property type="project" value="InterPro"/>
</dbReference>
<evidence type="ECO:0000259" key="6">
    <source>
        <dbReference type="PROSITE" id="PS51094"/>
    </source>
</evidence>